<feature type="region of interest" description="Disordered" evidence="1">
    <location>
        <begin position="23"/>
        <end position="52"/>
    </location>
</feature>
<accession>A0A0W0SDD8</accession>
<dbReference type="EMBL" id="LNXW01000013">
    <property type="protein sequence ID" value="KTC80901.1"/>
    <property type="molecule type" value="Genomic_DNA"/>
</dbReference>
<sequence length="107" mass="11315">MAQIAEGVAKQIADDSLDIVNDAAQMLQNKNDNQSNDDSSMSMDSPSGTNSDLMEIASTMLPDNLNDIVQSVSGGQNQSLADKGENLLEEGADEGMNMGMSFIEGNK</sequence>
<dbReference type="Proteomes" id="UP000054921">
    <property type="component" value="Unassembled WGS sequence"/>
</dbReference>
<reference evidence="3 5" key="2">
    <citation type="submission" date="2018-12" db="EMBL/GenBank/DDBJ databases">
        <authorList>
            <consortium name="Pathogen Informatics"/>
        </authorList>
    </citation>
    <scope>NUCLEOTIDE SEQUENCE [LARGE SCALE GENOMIC DNA]</scope>
    <source>
        <strain evidence="3 5">NCTC11976</strain>
    </source>
</reference>
<name>A0A0W0SDD8_9GAMM</name>
<evidence type="ECO:0000313" key="5">
    <source>
        <dbReference type="Proteomes" id="UP000277577"/>
    </source>
</evidence>
<protein>
    <submittedName>
        <fullName evidence="2">Uncharacterized protein</fullName>
    </submittedName>
</protein>
<feature type="compositionally biased region" description="Low complexity" evidence="1">
    <location>
        <begin position="31"/>
        <end position="51"/>
    </location>
</feature>
<dbReference type="RefSeq" id="WP_028381446.1">
    <property type="nucleotide sequence ID" value="NZ_CAAAIT010000006.1"/>
</dbReference>
<organism evidence="2 4">
    <name type="scientific">Legionella cherrii</name>
    <dbReference type="NCBI Taxonomy" id="28084"/>
    <lineage>
        <taxon>Bacteria</taxon>
        <taxon>Pseudomonadati</taxon>
        <taxon>Pseudomonadota</taxon>
        <taxon>Gammaproteobacteria</taxon>
        <taxon>Legionellales</taxon>
        <taxon>Legionellaceae</taxon>
        <taxon>Legionella</taxon>
    </lineage>
</organism>
<dbReference type="OrthoDB" id="9998801at2"/>
<dbReference type="PATRIC" id="fig|28084.5.peg.3172"/>
<evidence type="ECO:0000313" key="4">
    <source>
        <dbReference type="Proteomes" id="UP000054921"/>
    </source>
</evidence>
<dbReference type="EMBL" id="LR134173">
    <property type="protein sequence ID" value="VEB34080.1"/>
    <property type="molecule type" value="Genomic_DNA"/>
</dbReference>
<evidence type="ECO:0000313" key="2">
    <source>
        <dbReference type="EMBL" id="KTC80901.1"/>
    </source>
</evidence>
<gene>
    <name evidence="2" type="ORF">Lche_2921</name>
    <name evidence="3" type="ORF">NCTC11976_00661</name>
</gene>
<evidence type="ECO:0000313" key="3">
    <source>
        <dbReference type="EMBL" id="VEB34080.1"/>
    </source>
</evidence>
<dbReference type="STRING" id="28084.Lche_2921"/>
<evidence type="ECO:0000256" key="1">
    <source>
        <dbReference type="SAM" id="MobiDB-lite"/>
    </source>
</evidence>
<reference evidence="2 4" key="1">
    <citation type="submission" date="2015-11" db="EMBL/GenBank/DDBJ databases">
        <title>Genomic analysis of 38 Legionella species identifies large and diverse effector repertoires.</title>
        <authorList>
            <person name="Burstein D."/>
            <person name="Amaro F."/>
            <person name="Zusman T."/>
            <person name="Lifshitz Z."/>
            <person name="Cohen O."/>
            <person name="Gilbert J.A."/>
            <person name="Pupko T."/>
            <person name="Shuman H.A."/>
            <person name="Segal G."/>
        </authorList>
    </citation>
    <scope>NUCLEOTIDE SEQUENCE [LARGE SCALE GENOMIC DNA]</scope>
    <source>
        <strain evidence="2 4">ORW</strain>
    </source>
</reference>
<proteinExistence type="predicted"/>
<dbReference type="Proteomes" id="UP000277577">
    <property type="component" value="Chromosome"/>
</dbReference>
<dbReference type="AlphaFoldDB" id="A0A0W0SDD8"/>
<keyword evidence="5" id="KW-1185">Reference proteome</keyword>